<dbReference type="Pfam" id="PF03328">
    <property type="entry name" value="HpcH_HpaI"/>
    <property type="match status" value="1"/>
</dbReference>
<dbReference type="PIRSF" id="PIRSF015582">
    <property type="entry name" value="Cit_lyase_B"/>
    <property type="match status" value="1"/>
</dbReference>
<feature type="domain" description="HpcH/HpaI aldolase/citrate lyase" evidence="4">
    <location>
        <begin position="35"/>
        <end position="246"/>
    </location>
</feature>
<dbReference type="InterPro" id="IPR015813">
    <property type="entry name" value="Pyrv/PenolPyrv_kinase-like_dom"/>
</dbReference>
<evidence type="ECO:0000256" key="3">
    <source>
        <dbReference type="ARBA" id="ARBA00022842"/>
    </source>
</evidence>
<dbReference type="PANTHER" id="PTHR32308">
    <property type="entry name" value="LYASE BETA SUBUNIT, PUTATIVE (AFU_ORTHOLOGUE AFUA_4G13030)-RELATED"/>
    <property type="match status" value="1"/>
</dbReference>
<dbReference type="Gene3D" id="3.20.20.60">
    <property type="entry name" value="Phosphoenolpyruvate-binding domains"/>
    <property type="match status" value="1"/>
</dbReference>
<name>A0ABQ8F2N9_9FUNG</name>
<evidence type="ECO:0000259" key="4">
    <source>
        <dbReference type="Pfam" id="PF03328"/>
    </source>
</evidence>
<evidence type="ECO:0000256" key="2">
    <source>
        <dbReference type="ARBA" id="ARBA00022723"/>
    </source>
</evidence>
<evidence type="ECO:0000313" key="5">
    <source>
        <dbReference type="EMBL" id="KAH6591037.1"/>
    </source>
</evidence>
<keyword evidence="2" id="KW-0479">Metal-binding</keyword>
<evidence type="ECO:0000313" key="6">
    <source>
        <dbReference type="Proteomes" id="UP001648503"/>
    </source>
</evidence>
<keyword evidence="6" id="KW-1185">Reference proteome</keyword>
<sequence>MHCPIAIATAAVRSILRARAYTTRSIAADRPRRAVFYGSDERKLLSSLKTKPDTFIYDLEDSVSLNRKQAAREMVFKTYDVGHSEKAVRINSVGSGLEHDDLKTILRSANLQAIVIPKVHSAKDIHAISQIIDSTAPVSVGSNVRILASIESALGILNIREIATADPRVDALIFAAEDYIADLEILRTPSRLEMVYARQAVTTTAHAYQLQSIDLVCVDFQSQNILEEECIEGRQFGFSGKQAIHPKQIQTIHKIFSPSEEDIARATRIVAGFEANLVNGVGAFNLDGKMIDAPVVKWAQQLLLKALTMAKIDQKIA</sequence>
<evidence type="ECO:0000256" key="1">
    <source>
        <dbReference type="ARBA" id="ARBA00001946"/>
    </source>
</evidence>
<dbReference type="InterPro" id="IPR011206">
    <property type="entry name" value="Citrate_lyase_beta/mcl1/mcl2"/>
</dbReference>
<comment type="caution">
    <text evidence="5">The sequence shown here is derived from an EMBL/GenBank/DDBJ whole genome shotgun (WGS) entry which is preliminary data.</text>
</comment>
<dbReference type="InterPro" id="IPR040442">
    <property type="entry name" value="Pyrv_kinase-like_dom_sf"/>
</dbReference>
<reference evidence="5 6" key="1">
    <citation type="submission" date="2021-02" db="EMBL/GenBank/DDBJ databases">
        <title>Variation within the Batrachochytrium salamandrivorans European outbreak.</title>
        <authorList>
            <person name="Kelly M."/>
            <person name="Pasmans F."/>
            <person name="Shea T.P."/>
            <person name="Munoz J.F."/>
            <person name="Carranza S."/>
            <person name="Cuomo C.A."/>
            <person name="Martel A."/>
        </authorList>
    </citation>
    <scope>NUCLEOTIDE SEQUENCE [LARGE SCALE GENOMIC DNA]</scope>
    <source>
        <strain evidence="5 6">AMFP18/2</strain>
    </source>
</reference>
<dbReference type="InterPro" id="IPR005000">
    <property type="entry name" value="Aldolase/citrate-lyase_domain"/>
</dbReference>
<keyword evidence="3" id="KW-0460">Magnesium</keyword>
<dbReference type="Proteomes" id="UP001648503">
    <property type="component" value="Unassembled WGS sequence"/>
</dbReference>
<protein>
    <recommendedName>
        <fullName evidence="4">HpcH/HpaI aldolase/citrate lyase domain-containing protein</fullName>
    </recommendedName>
</protein>
<comment type="cofactor">
    <cofactor evidence="1">
        <name>Mg(2+)</name>
        <dbReference type="ChEBI" id="CHEBI:18420"/>
    </cofactor>
</comment>
<dbReference type="EMBL" id="JAFCIX010000418">
    <property type="protein sequence ID" value="KAH6591037.1"/>
    <property type="molecule type" value="Genomic_DNA"/>
</dbReference>
<proteinExistence type="predicted"/>
<accession>A0ABQ8F2N9</accession>
<organism evidence="5 6">
    <name type="scientific">Batrachochytrium salamandrivorans</name>
    <dbReference type="NCBI Taxonomy" id="1357716"/>
    <lineage>
        <taxon>Eukaryota</taxon>
        <taxon>Fungi</taxon>
        <taxon>Fungi incertae sedis</taxon>
        <taxon>Chytridiomycota</taxon>
        <taxon>Chytridiomycota incertae sedis</taxon>
        <taxon>Chytridiomycetes</taxon>
        <taxon>Rhizophydiales</taxon>
        <taxon>Rhizophydiales incertae sedis</taxon>
        <taxon>Batrachochytrium</taxon>
    </lineage>
</organism>
<gene>
    <name evidence="5" type="ORF">BASA50_009038</name>
</gene>
<dbReference type="PANTHER" id="PTHR32308:SF0">
    <property type="entry name" value="HPCH_HPAI ALDOLASE_CITRATE LYASE DOMAIN-CONTAINING PROTEIN"/>
    <property type="match status" value="1"/>
</dbReference>
<dbReference type="SUPFAM" id="SSF51621">
    <property type="entry name" value="Phosphoenolpyruvate/pyruvate domain"/>
    <property type="match status" value="1"/>
</dbReference>